<evidence type="ECO:0000256" key="12">
    <source>
        <dbReference type="ARBA" id="ARBA00023316"/>
    </source>
</evidence>
<dbReference type="InterPro" id="IPR001460">
    <property type="entry name" value="PCN-bd_Tpept"/>
</dbReference>
<dbReference type="Proteomes" id="UP000563524">
    <property type="component" value="Unassembled WGS sequence"/>
</dbReference>
<dbReference type="GO" id="GO:0071555">
    <property type="term" value="P:cell wall organization"/>
    <property type="evidence" value="ECO:0007669"/>
    <property type="project" value="UniProtKB-KW"/>
</dbReference>
<keyword evidence="7 17" id="KW-0808">Transferase</keyword>
<evidence type="ECO:0000313" key="18">
    <source>
        <dbReference type="Proteomes" id="UP000563524"/>
    </source>
</evidence>
<gene>
    <name evidence="17" type="ORF">GGQ59_000167</name>
</gene>
<evidence type="ECO:0000256" key="3">
    <source>
        <dbReference type="ARBA" id="ARBA00007739"/>
    </source>
</evidence>
<evidence type="ECO:0000256" key="6">
    <source>
        <dbReference type="ARBA" id="ARBA00022676"/>
    </source>
</evidence>
<evidence type="ECO:0000256" key="8">
    <source>
        <dbReference type="ARBA" id="ARBA00022801"/>
    </source>
</evidence>
<evidence type="ECO:0000259" key="15">
    <source>
        <dbReference type="Pfam" id="PF00905"/>
    </source>
</evidence>
<keyword evidence="12" id="KW-0961">Cell wall biogenesis/degradation</keyword>
<reference evidence="17 18" key="1">
    <citation type="submission" date="2020-08" db="EMBL/GenBank/DDBJ databases">
        <title>Genomic Encyclopedia of Type Strains, Phase IV (KMG-IV): sequencing the most valuable type-strain genomes for metagenomic binning, comparative biology and taxonomic classification.</title>
        <authorList>
            <person name="Goeker M."/>
        </authorList>
    </citation>
    <scope>NUCLEOTIDE SEQUENCE [LARGE SCALE GENOMIC DNA]</scope>
    <source>
        <strain evidence="17 18">DSM 102850</strain>
    </source>
</reference>
<dbReference type="GO" id="GO:0006508">
    <property type="term" value="P:proteolysis"/>
    <property type="evidence" value="ECO:0007669"/>
    <property type="project" value="UniProtKB-KW"/>
</dbReference>
<dbReference type="Gene3D" id="3.40.710.10">
    <property type="entry name" value="DD-peptidase/beta-lactamase superfamily"/>
    <property type="match status" value="1"/>
</dbReference>
<keyword evidence="10" id="KW-0573">Peptidoglycan synthesis</keyword>
<keyword evidence="8 17" id="KW-0378">Hydrolase</keyword>
<keyword evidence="4" id="KW-0121">Carboxypeptidase</keyword>
<evidence type="ECO:0000259" key="16">
    <source>
        <dbReference type="Pfam" id="PF00912"/>
    </source>
</evidence>
<evidence type="ECO:0000256" key="7">
    <source>
        <dbReference type="ARBA" id="ARBA00022679"/>
    </source>
</evidence>
<dbReference type="EC" id="3.4.-.-" evidence="17"/>
<dbReference type="GO" id="GO:0030288">
    <property type="term" value="C:outer membrane-bounded periplasmic space"/>
    <property type="evidence" value="ECO:0007669"/>
    <property type="project" value="TreeGrafter"/>
</dbReference>
<dbReference type="PANTHER" id="PTHR32282">
    <property type="entry name" value="BINDING PROTEIN TRANSPEPTIDASE, PUTATIVE-RELATED"/>
    <property type="match status" value="1"/>
</dbReference>
<dbReference type="GO" id="GO:0008360">
    <property type="term" value="P:regulation of cell shape"/>
    <property type="evidence" value="ECO:0007669"/>
    <property type="project" value="UniProtKB-KW"/>
</dbReference>
<evidence type="ECO:0000256" key="9">
    <source>
        <dbReference type="ARBA" id="ARBA00022960"/>
    </source>
</evidence>
<dbReference type="AlphaFoldDB" id="A0A840HZ04"/>
<evidence type="ECO:0000256" key="2">
    <source>
        <dbReference type="ARBA" id="ARBA00007090"/>
    </source>
</evidence>
<comment type="pathway">
    <text evidence="1">Cell wall biogenesis; peptidoglycan biosynthesis.</text>
</comment>
<feature type="domain" description="Glycosyl transferase family 51" evidence="16">
    <location>
        <begin position="19"/>
        <end position="185"/>
    </location>
</feature>
<dbReference type="UniPathway" id="UPA00219"/>
<evidence type="ECO:0000313" key="17">
    <source>
        <dbReference type="EMBL" id="MBB4657667.1"/>
    </source>
</evidence>
<dbReference type="NCBIfam" id="TIGR02074">
    <property type="entry name" value="PBP_1a_fam"/>
    <property type="match status" value="1"/>
</dbReference>
<comment type="catalytic activity">
    <reaction evidence="13">
        <text>Preferential cleavage: (Ac)2-L-Lys-D-Ala-|-D-Ala. Also transpeptidation of peptidyl-alanyl moieties that are N-acyl substituents of D-alanine.</text>
        <dbReference type="EC" id="3.4.16.4"/>
    </reaction>
</comment>
<evidence type="ECO:0000256" key="14">
    <source>
        <dbReference type="ARBA" id="ARBA00049902"/>
    </source>
</evidence>
<evidence type="ECO:0000256" key="13">
    <source>
        <dbReference type="ARBA" id="ARBA00034000"/>
    </source>
</evidence>
<dbReference type="Pfam" id="PF00912">
    <property type="entry name" value="Transgly"/>
    <property type="match status" value="1"/>
</dbReference>
<dbReference type="FunFam" id="1.10.3810.10:FF:000001">
    <property type="entry name" value="Penicillin-binding protein 1A"/>
    <property type="match status" value="1"/>
</dbReference>
<proteinExistence type="inferred from homology"/>
<dbReference type="SUPFAM" id="SSF56601">
    <property type="entry name" value="beta-lactamase/transpeptidase-like"/>
    <property type="match status" value="1"/>
</dbReference>
<dbReference type="GO" id="GO:0009002">
    <property type="term" value="F:serine-type D-Ala-D-Ala carboxypeptidase activity"/>
    <property type="evidence" value="ECO:0007669"/>
    <property type="project" value="UniProtKB-EC"/>
</dbReference>
<evidence type="ECO:0000256" key="10">
    <source>
        <dbReference type="ARBA" id="ARBA00022984"/>
    </source>
</evidence>
<evidence type="ECO:0000256" key="11">
    <source>
        <dbReference type="ARBA" id="ARBA00023268"/>
    </source>
</evidence>
<evidence type="ECO:0000256" key="1">
    <source>
        <dbReference type="ARBA" id="ARBA00004752"/>
    </source>
</evidence>
<protein>
    <submittedName>
        <fullName evidence="17">Penicillin-binding protein 1A</fullName>
        <ecNumber evidence="17">2.4.1.-</ecNumber>
        <ecNumber evidence="17">3.4.-.-</ecNumber>
    </submittedName>
</protein>
<dbReference type="EC" id="2.4.1.-" evidence="17"/>
<keyword evidence="6 17" id="KW-0328">Glycosyltransferase</keyword>
<keyword evidence="9" id="KW-0133">Cell shape</keyword>
<feature type="domain" description="Penicillin-binding protein transpeptidase" evidence="15">
    <location>
        <begin position="270"/>
        <end position="502"/>
    </location>
</feature>
<dbReference type="PANTHER" id="PTHR32282:SF33">
    <property type="entry name" value="PEPTIDOGLYCAN GLYCOSYLTRANSFERASE"/>
    <property type="match status" value="1"/>
</dbReference>
<dbReference type="Gene3D" id="1.10.3810.10">
    <property type="entry name" value="Biosynthetic peptidoglycan transglycosylase-like"/>
    <property type="match status" value="1"/>
</dbReference>
<keyword evidence="11" id="KW-0511">Multifunctional enzyme</keyword>
<dbReference type="InterPro" id="IPR012338">
    <property type="entry name" value="Beta-lactam/transpept-like"/>
</dbReference>
<dbReference type="SUPFAM" id="SSF53955">
    <property type="entry name" value="Lysozyme-like"/>
    <property type="match status" value="1"/>
</dbReference>
<dbReference type="GO" id="GO:0008658">
    <property type="term" value="F:penicillin binding"/>
    <property type="evidence" value="ECO:0007669"/>
    <property type="project" value="InterPro"/>
</dbReference>
<dbReference type="RefSeq" id="WP_183814961.1">
    <property type="nucleotide sequence ID" value="NZ_JACHOB010000001.1"/>
</dbReference>
<dbReference type="Pfam" id="PF00905">
    <property type="entry name" value="Transpeptidase"/>
    <property type="match status" value="1"/>
</dbReference>
<evidence type="ECO:0000256" key="4">
    <source>
        <dbReference type="ARBA" id="ARBA00022645"/>
    </source>
</evidence>
<comment type="similarity">
    <text evidence="2">In the C-terminal section; belongs to the transpeptidase family.</text>
</comment>
<sequence length="594" mass="62738">MPRIEVRDRTGALIAVHGRDKGAPVDPATLPPHVIQAFLATEDRNFYDHVGVNPVAVLRALLVNTRAGGVAQGGSTITQQLVKNALLTSDRTLKRKAQEVILALKIERAYDKDEILGFYLNTVYFGSGAYGLEAASRRYFDHAPTELTVGEAAMLAGLLKAPSRYAPTRAPDAARNRAGVVLAAMVDAGYLTASQAERIEAEGIASVVPRDDSNAYGADAAVAEARRVLGGIGRNVVVTTTLDAAAGRGVAQSVEDVLGADPRVDPAVEAAVLLAEEDGAIRVMIGGRDYARSTFNRATLARRQPGSVFKPFVYLAGLESGLRPESIVDDSPIRIGTYAPDNYKDRYYGEVSLTEAMARSLNAAAVRVQEEAGRSRVVSVARRAGLSGASDTGPALALGVIEATPVEILQSYATLSTGGVPSEPYLVTRIATPDGRVLYEHRPPPPGLPVFAERDMVALGHMLQAVVHSGSGVRAAVPGHLAAGKTGTGQDSRDAWFAGYASGLVGVVWLGRDDFGPMEGPKGAVTGAGAPAVLWSQAMRIGLEGRPARDPVPYAPEPDEKSLFEHLAALLTRRSPDDDQIADLIQEIRAQPAP</sequence>
<dbReference type="GO" id="GO:0008955">
    <property type="term" value="F:peptidoglycan glycosyltransferase activity"/>
    <property type="evidence" value="ECO:0007669"/>
    <property type="project" value="UniProtKB-EC"/>
</dbReference>
<dbReference type="InterPro" id="IPR023346">
    <property type="entry name" value="Lysozyme-like_dom_sf"/>
</dbReference>
<dbReference type="InterPro" id="IPR050396">
    <property type="entry name" value="Glycosyltr_51/Transpeptidase"/>
</dbReference>
<organism evidence="17 18">
    <name type="scientific">Parvularcula dongshanensis</name>
    <dbReference type="NCBI Taxonomy" id="1173995"/>
    <lineage>
        <taxon>Bacteria</taxon>
        <taxon>Pseudomonadati</taxon>
        <taxon>Pseudomonadota</taxon>
        <taxon>Alphaproteobacteria</taxon>
        <taxon>Parvularculales</taxon>
        <taxon>Parvularculaceae</taxon>
        <taxon>Parvularcula</taxon>
    </lineage>
</organism>
<dbReference type="EMBL" id="JACHOB010000001">
    <property type="protein sequence ID" value="MBB4657667.1"/>
    <property type="molecule type" value="Genomic_DNA"/>
</dbReference>
<name>A0A840HZ04_9PROT</name>
<evidence type="ECO:0000256" key="5">
    <source>
        <dbReference type="ARBA" id="ARBA00022670"/>
    </source>
</evidence>
<comment type="catalytic activity">
    <reaction evidence="14">
        <text>[GlcNAc-(1-&gt;4)-Mur2Ac(oyl-L-Ala-gamma-D-Glu-L-Lys-D-Ala-D-Ala)](n)-di-trans,octa-cis-undecaprenyl diphosphate + beta-D-GlcNAc-(1-&gt;4)-Mur2Ac(oyl-L-Ala-gamma-D-Glu-L-Lys-D-Ala-D-Ala)-di-trans,octa-cis-undecaprenyl diphosphate = [GlcNAc-(1-&gt;4)-Mur2Ac(oyl-L-Ala-gamma-D-Glu-L-Lys-D-Ala-D-Ala)](n+1)-di-trans,octa-cis-undecaprenyl diphosphate + di-trans,octa-cis-undecaprenyl diphosphate + H(+)</text>
        <dbReference type="Rhea" id="RHEA:23708"/>
        <dbReference type="Rhea" id="RHEA-COMP:9602"/>
        <dbReference type="Rhea" id="RHEA-COMP:9603"/>
        <dbReference type="ChEBI" id="CHEBI:15378"/>
        <dbReference type="ChEBI" id="CHEBI:58405"/>
        <dbReference type="ChEBI" id="CHEBI:60033"/>
        <dbReference type="ChEBI" id="CHEBI:78435"/>
        <dbReference type="EC" id="2.4.99.28"/>
    </reaction>
</comment>
<comment type="similarity">
    <text evidence="3">In the N-terminal section; belongs to the glycosyltransferase 51 family.</text>
</comment>
<dbReference type="InterPro" id="IPR001264">
    <property type="entry name" value="Glyco_trans_51"/>
</dbReference>
<dbReference type="InterPro" id="IPR036950">
    <property type="entry name" value="PBP_transglycosylase"/>
</dbReference>
<comment type="caution">
    <text evidence="17">The sequence shown here is derived from an EMBL/GenBank/DDBJ whole genome shotgun (WGS) entry which is preliminary data.</text>
</comment>
<dbReference type="GO" id="GO:0009252">
    <property type="term" value="P:peptidoglycan biosynthetic process"/>
    <property type="evidence" value="ECO:0007669"/>
    <property type="project" value="UniProtKB-UniPathway"/>
</dbReference>
<keyword evidence="18" id="KW-1185">Reference proteome</keyword>
<keyword evidence="5" id="KW-0645">Protease</keyword>
<accession>A0A840HZ04</accession>